<evidence type="ECO:0000256" key="4">
    <source>
        <dbReference type="ARBA" id="ARBA00005189"/>
    </source>
</evidence>
<dbReference type="GO" id="GO:0004144">
    <property type="term" value="F:diacylglycerol O-acyltransferase activity"/>
    <property type="evidence" value="ECO:0007669"/>
    <property type="project" value="UniProtKB-EC"/>
</dbReference>
<keyword evidence="5" id="KW-0808">Transferase</keyword>
<comment type="pathway">
    <text evidence="4">Lipid metabolism.</text>
</comment>
<evidence type="ECO:0000256" key="9">
    <source>
        <dbReference type="ARBA" id="ARBA00047604"/>
    </source>
</evidence>
<comment type="catalytic activity">
    <reaction evidence="10">
        <text>an acyl-CoA + a 1,2-diacyl-sn-glycerol = a triacyl-sn-glycerol + CoA</text>
        <dbReference type="Rhea" id="RHEA:10868"/>
        <dbReference type="ChEBI" id="CHEBI:17815"/>
        <dbReference type="ChEBI" id="CHEBI:57287"/>
        <dbReference type="ChEBI" id="CHEBI:58342"/>
        <dbReference type="ChEBI" id="CHEBI:64615"/>
        <dbReference type="EC" id="2.3.1.20"/>
    </reaction>
</comment>
<keyword evidence="6" id="KW-0256">Endoplasmic reticulum</keyword>
<evidence type="ECO:0000256" key="1">
    <source>
        <dbReference type="ARBA" id="ARBA00004162"/>
    </source>
</evidence>
<protein>
    <submittedName>
        <fullName evidence="14">Wax ester synthase/diacylglycerol acyltransferase 4-like</fullName>
    </submittedName>
</protein>
<dbReference type="GO" id="GO:0005789">
    <property type="term" value="C:endoplasmic reticulum membrane"/>
    <property type="evidence" value="ECO:0007669"/>
    <property type="project" value="UniProtKB-SubCell"/>
</dbReference>
<comment type="similarity">
    <text evidence="8">In the N-terminal section; belongs to the long-chain O-acyltransferase family.</text>
</comment>
<gene>
    <name evidence="14" type="primary">LOC113688093</name>
</gene>
<evidence type="ECO:0000256" key="7">
    <source>
        <dbReference type="ARBA" id="ARBA00023315"/>
    </source>
</evidence>
<dbReference type="UniPathway" id="UPA00282"/>
<feature type="domain" description="O-acyltransferase WSD1-like N-terminal" evidence="11">
    <location>
        <begin position="101"/>
        <end position="292"/>
    </location>
</feature>
<dbReference type="RefSeq" id="XP_027061556.1">
    <property type="nucleotide sequence ID" value="XM_027205755.2"/>
</dbReference>
<sequence length="508" mass="56679">MPPPTCTRFTFHVYKQLNFGLSLGAQKTRMDLNHDEDSQPVSPTGQYFNSSVLSICVIGVLEFEIPIQEDDSLTVKLVQDVFLPINPRFSSIMVQDEKGVKYWKKVEVKPKDHIRVPNFPEGKSVEFYDECFNDYLTKLAMETLPQSQPLWEIHIIKYPTKNAAGNVVFKLHHALGDGFSIMGALLSCLQRADDPSLPITFPAFRTNPQDISIEDSSICRKVPRILSGIGNTISDFVWGVLKSTVLEDDRTPIRSGDDGVEFRPISITTFSFSMDQIKQIKVNLEVSINDVICGVIFLGARLYMQAMNPEKTNASSTALVLLNTRNIAGYKSIEEMVEPNTESTWGNQFGFLHVSVPRFTEKDSSNPLNFVFKTQKTIKSKRDSAAVYLTGQLLETLRRHRGPEGTAKYVHSTLKNSSMTISNISGPVDQLALANHPAKGMYFMVVGVPQSLTITMVSYMRELRVAVGTEKGLIHPQKFQSCIEDAFIIMFKAAAESKSGSATPTQIN</sequence>
<dbReference type="GeneID" id="113688093"/>
<dbReference type="InterPro" id="IPR045034">
    <property type="entry name" value="O-acyltransferase_WSD1-like"/>
</dbReference>
<dbReference type="PANTHER" id="PTHR31650:SF34">
    <property type="entry name" value="O-ACYLTRANSFERASE WSD1-LIKE ISOFORM X1"/>
    <property type="match status" value="1"/>
</dbReference>
<feature type="domain" description="O-acyltransferase WSD1 C-terminal" evidence="12">
    <location>
        <begin position="345"/>
        <end position="489"/>
    </location>
</feature>
<comment type="pathway">
    <text evidence="3">Glycerolipid metabolism; triacylglycerol biosynthesis.</text>
</comment>
<evidence type="ECO:0000313" key="14">
    <source>
        <dbReference type="RefSeq" id="XP_027061556.1"/>
    </source>
</evidence>
<dbReference type="Proteomes" id="UP001652660">
    <property type="component" value="Chromosome 5e"/>
</dbReference>
<evidence type="ECO:0000259" key="11">
    <source>
        <dbReference type="Pfam" id="PF03007"/>
    </source>
</evidence>
<dbReference type="InterPro" id="IPR004255">
    <property type="entry name" value="O-acyltransferase_WSD1_N"/>
</dbReference>
<dbReference type="OrthoDB" id="619536at2759"/>
<comment type="subcellular location">
    <subcellularLocation>
        <location evidence="1">Cell membrane</location>
        <topology evidence="1">Single-pass membrane protein</topology>
    </subcellularLocation>
    <subcellularLocation>
        <location evidence="2">Endoplasmic reticulum membrane</location>
    </subcellularLocation>
</comment>
<organism evidence="13 14">
    <name type="scientific">Coffea arabica</name>
    <name type="common">Arabian coffee</name>
    <dbReference type="NCBI Taxonomy" id="13443"/>
    <lineage>
        <taxon>Eukaryota</taxon>
        <taxon>Viridiplantae</taxon>
        <taxon>Streptophyta</taxon>
        <taxon>Embryophyta</taxon>
        <taxon>Tracheophyta</taxon>
        <taxon>Spermatophyta</taxon>
        <taxon>Magnoliopsida</taxon>
        <taxon>eudicotyledons</taxon>
        <taxon>Gunneridae</taxon>
        <taxon>Pentapetalae</taxon>
        <taxon>asterids</taxon>
        <taxon>lamiids</taxon>
        <taxon>Gentianales</taxon>
        <taxon>Rubiaceae</taxon>
        <taxon>Ixoroideae</taxon>
        <taxon>Gardenieae complex</taxon>
        <taxon>Bertiereae - Coffeeae clade</taxon>
        <taxon>Coffeeae</taxon>
        <taxon>Coffea</taxon>
    </lineage>
</organism>
<dbReference type="GO" id="GO:0019432">
    <property type="term" value="P:triglyceride biosynthetic process"/>
    <property type="evidence" value="ECO:0007669"/>
    <property type="project" value="UniProtKB-UniPathway"/>
</dbReference>
<reference evidence="14" key="2">
    <citation type="submission" date="2025-08" db="UniProtKB">
        <authorList>
            <consortium name="RefSeq"/>
        </authorList>
    </citation>
    <scope>IDENTIFICATION</scope>
    <source>
        <tissue evidence="14">Leaves</tissue>
    </source>
</reference>
<dbReference type="AlphaFoldDB" id="A0A6P6S6M7"/>
<proteinExistence type="inferred from homology"/>
<evidence type="ECO:0000256" key="2">
    <source>
        <dbReference type="ARBA" id="ARBA00004586"/>
    </source>
</evidence>
<evidence type="ECO:0000256" key="5">
    <source>
        <dbReference type="ARBA" id="ARBA00022679"/>
    </source>
</evidence>
<evidence type="ECO:0000313" key="13">
    <source>
        <dbReference type="Proteomes" id="UP001652660"/>
    </source>
</evidence>
<dbReference type="PANTHER" id="PTHR31650">
    <property type="entry name" value="O-ACYLTRANSFERASE (WSD1-LIKE) FAMILY PROTEIN"/>
    <property type="match status" value="1"/>
</dbReference>
<name>A0A6P6S6M7_COFAR</name>
<keyword evidence="7" id="KW-0012">Acyltransferase</keyword>
<comment type="catalytic activity">
    <reaction evidence="9">
        <text>a long chain fatty alcohol + a fatty acyl-CoA = a long-chain alcohol wax ester + CoA</text>
        <dbReference type="Rhea" id="RHEA:38443"/>
        <dbReference type="ChEBI" id="CHEBI:17135"/>
        <dbReference type="ChEBI" id="CHEBI:57287"/>
        <dbReference type="ChEBI" id="CHEBI:77636"/>
        <dbReference type="ChEBI" id="CHEBI:235323"/>
        <dbReference type="EC" id="2.3.1.75"/>
    </reaction>
</comment>
<evidence type="ECO:0000256" key="6">
    <source>
        <dbReference type="ARBA" id="ARBA00022824"/>
    </source>
</evidence>
<dbReference type="Pfam" id="PF06974">
    <property type="entry name" value="WS_DGAT_C"/>
    <property type="match status" value="1"/>
</dbReference>
<keyword evidence="13" id="KW-1185">Reference proteome</keyword>
<evidence type="ECO:0000256" key="10">
    <source>
        <dbReference type="ARBA" id="ARBA00048109"/>
    </source>
</evidence>
<accession>A0A6P6S6M7</accession>
<dbReference type="Pfam" id="PF03007">
    <property type="entry name" value="WS_DGAT_cat"/>
    <property type="match status" value="1"/>
</dbReference>
<evidence type="ECO:0000259" key="12">
    <source>
        <dbReference type="Pfam" id="PF06974"/>
    </source>
</evidence>
<reference evidence="13" key="1">
    <citation type="journal article" date="2025" name="Foods">
        <title>Unveiling the Microbial Signatures of Arabica Coffee Cherries: Insights into Ripeness Specific Diversity, Functional Traits, and Implications for Quality and Safety.</title>
        <authorList>
            <consortium name="RefSeq"/>
            <person name="Tenea G.N."/>
            <person name="Cifuentes V."/>
            <person name="Reyes P."/>
            <person name="Cevallos-Vallejos M."/>
        </authorList>
    </citation>
    <scope>NUCLEOTIDE SEQUENCE [LARGE SCALE GENOMIC DNA]</scope>
</reference>
<evidence type="ECO:0000256" key="8">
    <source>
        <dbReference type="ARBA" id="ARBA00024360"/>
    </source>
</evidence>
<dbReference type="GO" id="GO:0047196">
    <property type="term" value="F:long-chain-alcohol O-fatty-acyltransferase activity"/>
    <property type="evidence" value="ECO:0007669"/>
    <property type="project" value="UniProtKB-EC"/>
</dbReference>
<evidence type="ECO:0000256" key="3">
    <source>
        <dbReference type="ARBA" id="ARBA00004771"/>
    </source>
</evidence>
<dbReference type="GO" id="GO:0005886">
    <property type="term" value="C:plasma membrane"/>
    <property type="evidence" value="ECO:0007669"/>
    <property type="project" value="UniProtKB-SubCell"/>
</dbReference>
<dbReference type="InterPro" id="IPR009721">
    <property type="entry name" value="O-acyltransferase_WSD1_C"/>
</dbReference>